<dbReference type="Proteomes" id="UP000009286">
    <property type="component" value="Chromosome"/>
</dbReference>
<accession>G2KQC8</accession>
<evidence type="ECO:0000313" key="1">
    <source>
        <dbReference type="EMBL" id="AEP09064.1"/>
    </source>
</evidence>
<dbReference type="KEGG" id="mai:MICA_730"/>
<dbReference type="STRING" id="856793.MICA_730"/>
<name>G2KQC8_MICAA</name>
<evidence type="ECO:0008006" key="3">
    <source>
        <dbReference type="Google" id="ProtNLM"/>
    </source>
</evidence>
<evidence type="ECO:0000313" key="2">
    <source>
        <dbReference type="Proteomes" id="UP000009286"/>
    </source>
</evidence>
<protein>
    <recommendedName>
        <fullName evidence="3">N-acetyltransferase domain-containing protein</fullName>
    </recommendedName>
</protein>
<organism evidence="1 2">
    <name type="scientific">Micavibrio aeruginosavorus (strain ARL-13)</name>
    <dbReference type="NCBI Taxonomy" id="856793"/>
    <lineage>
        <taxon>Bacteria</taxon>
        <taxon>Pseudomonadati</taxon>
        <taxon>Bdellovibrionota</taxon>
        <taxon>Bdellovibrionia</taxon>
        <taxon>Bdellovibrionales</taxon>
        <taxon>Pseudobdellovibrionaceae</taxon>
        <taxon>Micavibrio</taxon>
    </lineage>
</organism>
<keyword evidence="2" id="KW-1185">Reference proteome</keyword>
<sequence>MTLTNEFNQPADLHLLVRMSKPGDEQMVRDFYSTFKHEFVDDRDHTMLDKYTADGRVILFLNKDNGQPVASSIALSHNIDPAKKAPTKKAAWTEVGATHITLGGFNLSSFMVSAQIMNEMFKRPPVQFFFADIYKTNSKASTLLSKVIGWDFFVPNDDLWDSTGFRHEEHLLDWLRCTTKTLPHQAKLLLETMDNPKIVNHKTGQAVHLDLSEMGWLKTRRKALENIATGPVSAILLDPAANQNIEWAAGTMPKRTAKKAGPTPQP</sequence>
<proteinExistence type="predicted"/>
<dbReference type="RefSeq" id="WP_014102287.1">
    <property type="nucleotide sequence ID" value="NC_016026.1"/>
</dbReference>
<dbReference type="AlphaFoldDB" id="G2KQC8"/>
<dbReference type="HOGENOM" id="CLU_1045139_0_0_5"/>
<dbReference type="OrthoDB" id="9803878at2"/>
<dbReference type="EMBL" id="CP002382">
    <property type="protein sequence ID" value="AEP09064.1"/>
    <property type="molecule type" value="Genomic_DNA"/>
</dbReference>
<gene>
    <name evidence="1" type="ordered locus">MICA_730</name>
</gene>
<reference evidence="1 2" key="1">
    <citation type="journal article" date="2011" name="BMC Genomics">
        <title>Genomic insights into an obligate epibiotic bacterial predator: Micavibrio aeruginosavorus ARL-13.</title>
        <authorList>
            <person name="Wang Z."/>
            <person name="Kadouri D."/>
            <person name="Wu M."/>
        </authorList>
    </citation>
    <scope>NUCLEOTIDE SEQUENCE [LARGE SCALE GENOMIC DNA]</scope>
    <source>
        <strain evidence="1 2">ARL-13</strain>
    </source>
</reference>